<dbReference type="OrthoDB" id="206201at2759"/>
<evidence type="ECO:0000256" key="10">
    <source>
        <dbReference type="PROSITE-ProRule" id="PRU01240"/>
    </source>
</evidence>
<dbReference type="InterPro" id="IPR010259">
    <property type="entry name" value="S8pro/Inhibitor_I9"/>
</dbReference>
<feature type="domain" description="Peptidase S8/S53" evidence="12">
    <location>
        <begin position="187"/>
        <end position="655"/>
    </location>
</feature>
<dbReference type="EMBL" id="CM017883">
    <property type="protein sequence ID" value="KAG1365260.1"/>
    <property type="molecule type" value="Genomic_DNA"/>
</dbReference>
<dbReference type="Pfam" id="PF02225">
    <property type="entry name" value="PA"/>
    <property type="match status" value="1"/>
</dbReference>
<dbReference type="AlphaFoldDB" id="A0A8K0IR06"/>
<feature type="domain" description="Inhibitor I9" evidence="14">
    <location>
        <begin position="71"/>
        <end position="160"/>
    </location>
</feature>
<evidence type="ECO:0000259" key="13">
    <source>
        <dbReference type="Pfam" id="PF02225"/>
    </source>
</evidence>
<evidence type="ECO:0000256" key="9">
    <source>
        <dbReference type="PIRSR" id="PIRSR615500-1"/>
    </source>
</evidence>
<reference evidence="16" key="2">
    <citation type="submission" date="2019-07" db="EMBL/GenBank/DDBJ databases">
        <authorList>
            <person name="Yang Y."/>
            <person name="Bocs S."/>
            <person name="Baudouin L."/>
        </authorList>
    </citation>
    <scope>NUCLEOTIDE SEQUENCE</scope>
    <source>
        <tissue evidence="16">Spear leaf of Hainan Tall coconut</tissue>
    </source>
</reference>
<comment type="caution">
    <text evidence="16">The sequence shown here is derived from an EMBL/GenBank/DDBJ whole genome shotgun (WGS) entry which is preliminary data.</text>
</comment>
<keyword evidence="8" id="KW-0325">Glycoprotein</keyword>
<evidence type="ECO:0000256" key="1">
    <source>
        <dbReference type="ARBA" id="ARBA00004613"/>
    </source>
</evidence>
<keyword evidence="6 10" id="KW-0378">Hydrolase</keyword>
<evidence type="ECO:0000256" key="11">
    <source>
        <dbReference type="RuleBase" id="RU003355"/>
    </source>
</evidence>
<dbReference type="GO" id="GO:0005576">
    <property type="term" value="C:extracellular region"/>
    <property type="evidence" value="ECO:0007669"/>
    <property type="project" value="UniProtKB-SubCell"/>
</dbReference>
<sequence length="831" mass="88754">MHHLFYRPPLLLFYKTTTNPSLTPYLARQLSLYPLKMPFSSSFPLLIFLAFFLSLSSSLGDDAADTYTQKTYIIAVRNDLKPSVFSDVENWYTSILHSLSSSTHSLESSSRGTRGRHKPLHVYRTVFLGFSAVLTLAEADLLRSDPAVLAVLPDRPRQLHTTRSPLFLGLVSADSKPNRLLAAADSGSSVVIALIDTGIRPDHQSFADDGRLPPPPSRWNGSCDHGSHFPATSCNRKLVGARFFDYGYLASTHGGIGKGWDVFSPMDFQGHGTHTTSTAAGGAAHNASLRGYAAGVASGIAPRARIAVYKACWASGCYDSDIIAAIDAAVTDGAHVISISIGAGVVPLHVDSIAISTLGAAERGVFVAASAGNDGPSESTVCNVAPWVTTVGAGTVDRRFPADIFLGDGTVVSGVSIHVGRRFSPKRSFPLVYAGNAARSDWEASTAAFCDHGYLDPNKVRGRIVLCDRGGLSRVEKGLVVKNAGGAAMILANDPESGEGATPDAHILPAVSVGYKAGMVIKAYISANDAPGVRLAFRGTQIGVKPAPTVAGFSARGPSLHSPHVIKPDLIAPGVSILAAWADRVSPTGLKADRRRTDFNIISGTSMSCPHVAGVAALLKAAHPDWSPAAIRSAMMTTAYTTDNMGQDMLDESTGNRSTEWAYGSGHVDPEKAVDPGLVYDLTVDDYLDFLCSSNYSSATIGMIARRPVNCSNKIGRPWDLNYPSIAVVLEQSDTRKLQAVVHRAVTNVGEDKAEYTAGVKEPEGVRLVVEPRKLVFGGKGQKQEFVVKVFTQPRKELHPGNSWTEFGSVTWSDVKHTVRSPIAVTWQQKY</sequence>
<dbReference type="InterPro" id="IPR037045">
    <property type="entry name" value="S8pro/Inhibitor_I9_sf"/>
</dbReference>
<dbReference type="FunFam" id="3.50.30.30:FF:000005">
    <property type="entry name" value="subtilisin-like protease SBT1.5"/>
    <property type="match status" value="1"/>
</dbReference>
<dbReference type="InterPro" id="IPR015500">
    <property type="entry name" value="Peptidase_S8_subtilisin-rel"/>
</dbReference>
<comment type="subcellular location">
    <subcellularLocation>
        <location evidence="1">Secreted</location>
    </subcellularLocation>
</comment>
<dbReference type="SUPFAM" id="SSF52743">
    <property type="entry name" value="Subtilisin-like"/>
    <property type="match status" value="1"/>
</dbReference>
<proteinExistence type="inferred from homology"/>
<keyword evidence="5" id="KW-0732">Signal</keyword>
<keyword evidence="7 10" id="KW-0720">Serine protease</keyword>
<keyword evidence="3" id="KW-0964">Secreted</keyword>
<dbReference type="Pfam" id="PF00082">
    <property type="entry name" value="Peptidase_S8"/>
    <property type="match status" value="1"/>
</dbReference>
<dbReference type="Proteomes" id="UP000797356">
    <property type="component" value="Chromosome 12"/>
</dbReference>
<dbReference type="InterPro" id="IPR003137">
    <property type="entry name" value="PA_domain"/>
</dbReference>
<reference evidence="16" key="1">
    <citation type="journal article" date="2017" name="Gigascience">
        <title>The genome draft of coconut (Cocos nucifera).</title>
        <authorList>
            <person name="Xiao Y."/>
            <person name="Xu P."/>
            <person name="Fan H."/>
            <person name="Baudouin L."/>
            <person name="Xia W."/>
            <person name="Bocs S."/>
            <person name="Xu J."/>
            <person name="Li Q."/>
            <person name="Guo A."/>
            <person name="Zhou L."/>
            <person name="Li J."/>
            <person name="Wu Y."/>
            <person name="Ma Z."/>
            <person name="Armero A."/>
            <person name="Issali A.E."/>
            <person name="Liu N."/>
            <person name="Peng M."/>
            <person name="Yang Y."/>
        </authorList>
    </citation>
    <scope>NUCLEOTIDE SEQUENCE</scope>
    <source>
        <tissue evidence="16">Spear leaf of Hainan Tall coconut</tissue>
    </source>
</reference>
<dbReference type="SUPFAM" id="SSF52025">
    <property type="entry name" value="PA domain"/>
    <property type="match status" value="1"/>
</dbReference>
<dbReference type="InterPro" id="IPR034197">
    <property type="entry name" value="Peptidases_S8_3"/>
</dbReference>
<evidence type="ECO:0000259" key="15">
    <source>
        <dbReference type="Pfam" id="PF17766"/>
    </source>
</evidence>
<dbReference type="PROSITE" id="PS51892">
    <property type="entry name" value="SUBTILASE"/>
    <property type="match status" value="1"/>
</dbReference>
<evidence type="ECO:0000256" key="7">
    <source>
        <dbReference type="ARBA" id="ARBA00022825"/>
    </source>
</evidence>
<dbReference type="InterPro" id="IPR041469">
    <property type="entry name" value="Subtilisin-like_FN3"/>
</dbReference>
<dbReference type="Gene3D" id="3.30.70.80">
    <property type="entry name" value="Peptidase S8 propeptide/proteinase inhibitor I9"/>
    <property type="match status" value="1"/>
</dbReference>
<gene>
    <name evidence="16" type="ORF">COCNU_12G002600</name>
</gene>
<organism evidence="16 17">
    <name type="scientific">Cocos nucifera</name>
    <name type="common">Coconut palm</name>
    <dbReference type="NCBI Taxonomy" id="13894"/>
    <lineage>
        <taxon>Eukaryota</taxon>
        <taxon>Viridiplantae</taxon>
        <taxon>Streptophyta</taxon>
        <taxon>Embryophyta</taxon>
        <taxon>Tracheophyta</taxon>
        <taxon>Spermatophyta</taxon>
        <taxon>Magnoliopsida</taxon>
        <taxon>Liliopsida</taxon>
        <taxon>Arecaceae</taxon>
        <taxon>Arecoideae</taxon>
        <taxon>Cocoseae</taxon>
        <taxon>Attaleinae</taxon>
        <taxon>Cocos</taxon>
    </lineage>
</organism>
<feature type="domain" description="PA" evidence="13">
    <location>
        <begin position="430"/>
        <end position="519"/>
    </location>
</feature>
<evidence type="ECO:0000313" key="17">
    <source>
        <dbReference type="Proteomes" id="UP000797356"/>
    </source>
</evidence>
<dbReference type="InterPro" id="IPR046450">
    <property type="entry name" value="PA_dom_sf"/>
</dbReference>
<feature type="active site" description="Charge relay system" evidence="9 10">
    <location>
        <position position="271"/>
    </location>
</feature>
<dbReference type="InterPro" id="IPR045051">
    <property type="entry name" value="SBT"/>
</dbReference>
<name>A0A8K0IR06_COCNU</name>
<evidence type="ECO:0000259" key="12">
    <source>
        <dbReference type="Pfam" id="PF00082"/>
    </source>
</evidence>
<evidence type="ECO:0000256" key="3">
    <source>
        <dbReference type="ARBA" id="ARBA00022525"/>
    </source>
</evidence>
<dbReference type="InterPro" id="IPR023827">
    <property type="entry name" value="Peptidase_S8_Asp-AS"/>
</dbReference>
<dbReference type="Gene3D" id="3.40.50.200">
    <property type="entry name" value="Peptidase S8/S53 domain"/>
    <property type="match status" value="1"/>
</dbReference>
<dbReference type="CDD" id="cd02120">
    <property type="entry name" value="PA_subtilisin_like"/>
    <property type="match status" value="1"/>
</dbReference>
<evidence type="ECO:0000259" key="14">
    <source>
        <dbReference type="Pfam" id="PF05922"/>
    </source>
</evidence>
<dbReference type="Pfam" id="PF05922">
    <property type="entry name" value="Inhibitor_I9"/>
    <property type="match status" value="1"/>
</dbReference>
<comment type="similarity">
    <text evidence="2 10 11">Belongs to the peptidase S8 family.</text>
</comment>
<feature type="active site" description="Charge relay system" evidence="9 10">
    <location>
        <position position="196"/>
    </location>
</feature>
<keyword evidence="4 10" id="KW-0645">Protease</keyword>
<dbReference type="FunFam" id="3.40.50.200:FF:000006">
    <property type="entry name" value="Subtilisin-like protease SBT1.5"/>
    <property type="match status" value="1"/>
</dbReference>
<accession>A0A8K0IR06</accession>
<evidence type="ECO:0000256" key="6">
    <source>
        <dbReference type="ARBA" id="ARBA00022801"/>
    </source>
</evidence>
<evidence type="ECO:0000313" key="16">
    <source>
        <dbReference type="EMBL" id="KAG1365260.1"/>
    </source>
</evidence>
<feature type="domain" description="Subtilisin-like protease fibronectin type-III" evidence="15">
    <location>
        <begin position="720"/>
        <end position="825"/>
    </location>
</feature>
<dbReference type="FunFam" id="2.60.40.2310:FF:000001">
    <property type="entry name" value="Subtilisin-like protease SBT1.5"/>
    <property type="match status" value="1"/>
</dbReference>
<dbReference type="InterPro" id="IPR036852">
    <property type="entry name" value="Peptidase_S8/S53_dom_sf"/>
</dbReference>
<evidence type="ECO:0000256" key="5">
    <source>
        <dbReference type="ARBA" id="ARBA00022729"/>
    </source>
</evidence>
<dbReference type="InterPro" id="IPR000209">
    <property type="entry name" value="Peptidase_S8/S53_dom"/>
</dbReference>
<dbReference type="InterPro" id="IPR023828">
    <property type="entry name" value="Peptidase_S8_Ser-AS"/>
</dbReference>
<evidence type="ECO:0000256" key="2">
    <source>
        <dbReference type="ARBA" id="ARBA00011073"/>
    </source>
</evidence>
<dbReference type="PROSITE" id="PS00136">
    <property type="entry name" value="SUBTILASE_ASP"/>
    <property type="match status" value="1"/>
</dbReference>
<evidence type="ECO:0000256" key="4">
    <source>
        <dbReference type="ARBA" id="ARBA00022670"/>
    </source>
</evidence>
<dbReference type="Pfam" id="PF17766">
    <property type="entry name" value="fn3_6"/>
    <property type="match status" value="1"/>
</dbReference>
<dbReference type="GO" id="GO:0006508">
    <property type="term" value="P:proteolysis"/>
    <property type="evidence" value="ECO:0007669"/>
    <property type="project" value="UniProtKB-KW"/>
</dbReference>
<dbReference type="PRINTS" id="PR00723">
    <property type="entry name" value="SUBTILISIN"/>
</dbReference>
<keyword evidence="17" id="KW-1185">Reference proteome</keyword>
<evidence type="ECO:0000256" key="8">
    <source>
        <dbReference type="ARBA" id="ARBA00023180"/>
    </source>
</evidence>
<protein>
    <submittedName>
        <fullName evidence="16">Subtilisin-like protease SBT1.5</fullName>
    </submittedName>
</protein>
<dbReference type="CDD" id="cd04852">
    <property type="entry name" value="Peptidases_S8_3"/>
    <property type="match status" value="1"/>
</dbReference>
<dbReference type="PANTHER" id="PTHR10795">
    <property type="entry name" value="PROPROTEIN CONVERTASE SUBTILISIN/KEXIN"/>
    <property type="match status" value="1"/>
</dbReference>
<dbReference type="Gene3D" id="2.60.40.2310">
    <property type="match status" value="1"/>
</dbReference>
<dbReference type="PROSITE" id="PS00138">
    <property type="entry name" value="SUBTILASE_SER"/>
    <property type="match status" value="1"/>
</dbReference>
<dbReference type="GO" id="GO:0004252">
    <property type="term" value="F:serine-type endopeptidase activity"/>
    <property type="evidence" value="ECO:0007669"/>
    <property type="project" value="UniProtKB-UniRule"/>
</dbReference>
<feature type="active site" description="Charge relay system" evidence="9 10">
    <location>
        <position position="606"/>
    </location>
</feature>
<dbReference type="Gene3D" id="3.50.30.30">
    <property type="match status" value="1"/>
</dbReference>